<feature type="transmembrane region" description="Helical" evidence="7">
    <location>
        <begin position="164"/>
        <end position="182"/>
    </location>
</feature>
<evidence type="ECO:0000256" key="2">
    <source>
        <dbReference type="ARBA" id="ARBA00009298"/>
    </source>
</evidence>
<comment type="similarity">
    <text evidence="2 7">Belongs to the MgtC/SapB family.</text>
</comment>
<evidence type="ECO:0000256" key="6">
    <source>
        <dbReference type="ARBA" id="ARBA00023136"/>
    </source>
</evidence>
<keyword evidence="5 7" id="KW-1133">Transmembrane helix</keyword>
<feature type="domain" description="MgtC/SapB/SrpB/YhiD N-terminal" evidence="8">
    <location>
        <begin position="58"/>
        <end position="185"/>
    </location>
</feature>
<evidence type="ECO:0000313" key="9">
    <source>
        <dbReference type="EMBL" id="TIH11143.1"/>
    </source>
</evidence>
<evidence type="ECO:0000256" key="5">
    <source>
        <dbReference type="ARBA" id="ARBA00022989"/>
    </source>
</evidence>
<gene>
    <name evidence="9" type="ORF">D8779_01770</name>
</gene>
<evidence type="ECO:0000313" key="10">
    <source>
        <dbReference type="Proteomes" id="UP000307541"/>
    </source>
</evidence>
<keyword evidence="10" id="KW-1185">Reference proteome</keyword>
<dbReference type="PANTHER" id="PTHR33778">
    <property type="entry name" value="PROTEIN MGTC"/>
    <property type="match status" value="1"/>
</dbReference>
<accession>A0A4T2A251</accession>
<dbReference type="PRINTS" id="PR01837">
    <property type="entry name" value="MGTCSAPBPROT"/>
</dbReference>
<evidence type="ECO:0000256" key="4">
    <source>
        <dbReference type="ARBA" id="ARBA00022692"/>
    </source>
</evidence>
<keyword evidence="3" id="KW-1003">Cell membrane</keyword>
<comment type="caution">
    <text evidence="9">The sequence shown here is derived from an EMBL/GenBank/DDBJ whole genome shotgun (WGS) entry which is preliminary data.</text>
</comment>
<name>A0A4T2A251_9PSED</name>
<dbReference type="Proteomes" id="UP000307541">
    <property type="component" value="Unassembled WGS sequence"/>
</dbReference>
<organism evidence="9 10">
    <name type="scientific">Pseudomonas leptonychotis</name>
    <dbReference type="NCBI Taxonomy" id="2448482"/>
    <lineage>
        <taxon>Bacteria</taxon>
        <taxon>Pseudomonadati</taxon>
        <taxon>Pseudomonadota</taxon>
        <taxon>Gammaproteobacteria</taxon>
        <taxon>Pseudomonadales</taxon>
        <taxon>Pseudomonadaceae</taxon>
        <taxon>Pseudomonas</taxon>
    </lineage>
</organism>
<keyword evidence="4 7" id="KW-0812">Transmembrane</keyword>
<evidence type="ECO:0000256" key="7">
    <source>
        <dbReference type="RuleBase" id="RU365041"/>
    </source>
</evidence>
<feature type="transmembrane region" description="Helical" evidence="7">
    <location>
        <begin position="116"/>
        <end position="133"/>
    </location>
</feature>
<feature type="transmembrane region" description="Helical" evidence="7">
    <location>
        <begin position="26"/>
        <end position="45"/>
    </location>
</feature>
<comment type="subcellular location">
    <subcellularLocation>
        <location evidence="7">Cell inner membrane</location>
        <topology evidence="7">Multi-pass membrane protein</topology>
    </subcellularLocation>
    <subcellularLocation>
        <location evidence="1">Cell membrane</location>
        <topology evidence="1">Multi-pass membrane protein</topology>
    </subcellularLocation>
</comment>
<dbReference type="AlphaFoldDB" id="A0A4T2A251"/>
<proteinExistence type="inferred from homology"/>
<dbReference type="Pfam" id="PF02308">
    <property type="entry name" value="MgtC"/>
    <property type="match status" value="1"/>
</dbReference>
<evidence type="ECO:0000256" key="3">
    <source>
        <dbReference type="ARBA" id="ARBA00022475"/>
    </source>
</evidence>
<dbReference type="InterPro" id="IPR049177">
    <property type="entry name" value="MgtC_SapB_SrpB_YhiD_N"/>
</dbReference>
<evidence type="ECO:0000256" key="1">
    <source>
        <dbReference type="ARBA" id="ARBA00004651"/>
    </source>
</evidence>
<dbReference type="PANTHER" id="PTHR33778:SF1">
    <property type="entry name" value="MAGNESIUM TRANSPORTER YHID-RELATED"/>
    <property type="match status" value="1"/>
</dbReference>
<feature type="transmembrane region" description="Helical" evidence="7">
    <location>
        <begin position="82"/>
        <end position="104"/>
    </location>
</feature>
<dbReference type="GO" id="GO:0005886">
    <property type="term" value="C:plasma membrane"/>
    <property type="evidence" value="ECO:0007669"/>
    <property type="project" value="UniProtKB-SubCell"/>
</dbReference>
<sequence>MARSYRAFAPTRSLLGRQLRSGHIRCCARCVVSVLALLDEIWLLPGVAVNLTLVINMLGALLLGLLVGYERSYHGRAAGMRTYGMVCMASCALTVLCIYPQHWLGDHSLSSVDPTRVIQGVVTGIGFLGAGLIMKDGMSISGLTTAASIWASSAIGVLVGVGFYGAAVLLSLISAGLMMWGAKLEARLPSRPALAIVLRFIPGYVRPHEARLREIARERGYVIANGSFAVSFEQGQLEWRFVAVAVKGQQSARINDMADELAQLEGVAKFQMAHARN</sequence>
<reference evidence="9 10" key="1">
    <citation type="submission" date="2018-10" db="EMBL/GenBank/DDBJ databases">
        <title>Pseudomonas leptonychotis sp. nov., isolated from Weddell seals in Antarctica.</title>
        <authorList>
            <person name="Novakova D."/>
            <person name="Svec P."/>
            <person name="Kralova S."/>
            <person name="Kristofova L."/>
            <person name="Zeman M."/>
            <person name="Pantucek R."/>
            <person name="Maslanova I."/>
            <person name="Sedlacek I."/>
        </authorList>
    </citation>
    <scope>NUCLEOTIDE SEQUENCE [LARGE SCALE GENOMIC DNA]</scope>
    <source>
        <strain evidence="9 10">CCM 8849</strain>
    </source>
</reference>
<keyword evidence="6 7" id="KW-0472">Membrane</keyword>
<feature type="transmembrane region" description="Helical" evidence="7">
    <location>
        <begin position="51"/>
        <end position="70"/>
    </location>
</feature>
<protein>
    <recommendedName>
        <fullName evidence="7">Protein MgtC</fullName>
    </recommendedName>
</protein>
<dbReference type="EMBL" id="RFLV01000001">
    <property type="protein sequence ID" value="TIH11143.1"/>
    <property type="molecule type" value="Genomic_DNA"/>
</dbReference>
<dbReference type="OrthoDB" id="9811198at2"/>
<keyword evidence="7" id="KW-0997">Cell inner membrane</keyword>
<dbReference type="InterPro" id="IPR003416">
    <property type="entry name" value="MgtC/SapB/SrpB/YhiD_fam"/>
</dbReference>
<evidence type="ECO:0000259" key="8">
    <source>
        <dbReference type="Pfam" id="PF02308"/>
    </source>
</evidence>